<sequence length="152" mass="17145">MPVFISHKSVDKPAALEISSYLRARGVQSYVDVLDPQLQSTDDITSVIVTRVRQCTHLMAVTSANTISSWWVPFEIGVATDQDRRISTYTLEATNLPDYLKKWPVLKTKAHLDQFIDLYQRDKVVAFSESTAARTVTSADNFHQSLKSRIGQ</sequence>
<gene>
    <name evidence="2" type="ORF">SUTH_01933</name>
</gene>
<proteinExistence type="predicted"/>
<dbReference type="Proteomes" id="UP000031637">
    <property type="component" value="Chromosome"/>
</dbReference>
<name>W0SG30_9PROT</name>
<dbReference type="EMBL" id="AP012547">
    <property type="protein sequence ID" value="BAO29725.1"/>
    <property type="molecule type" value="Genomic_DNA"/>
</dbReference>
<dbReference type="Gene3D" id="3.40.50.10140">
    <property type="entry name" value="Toll/interleukin-1 receptor homology (TIR) domain"/>
    <property type="match status" value="1"/>
</dbReference>
<evidence type="ECO:0000313" key="3">
    <source>
        <dbReference type="Proteomes" id="UP000031637"/>
    </source>
</evidence>
<dbReference type="GO" id="GO:0007165">
    <property type="term" value="P:signal transduction"/>
    <property type="evidence" value="ECO:0007669"/>
    <property type="project" value="InterPro"/>
</dbReference>
<keyword evidence="3" id="KW-1185">Reference proteome</keyword>
<accession>W0SG30</accession>
<dbReference type="HOGENOM" id="CLU_131953_0_0_4"/>
<dbReference type="InterPro" id="IPR035897">
    <property type="entry name" value="Toll_tir_struct_dom_sf"/>
</dbReference>
<dbReference type="Pfam" id="PF13676">
    <property type="entry name" value="TIR_2"/>
    <property type="match status" value="1"/>
</dbReference>
<dbReference type="KEGG" id="shd:SUTH_01933"/>
<dbReference type="STRING" id="1223802.SUTH_01933"/>
<organism evidence="2 3">
    <name type="scientific">Sulfuritalea hydrogenivorans sk43H</name>
    <dbReference type="NCBI Taxonomy" id="1223802"/>
    <lineage>
        <taxon>Bacteria</taxon>
        <taxon>Pseudomonadati</taxon>
        <taxon>Pseudomonadota</taxon>
        <taxon>Betaproteobacteria</taxon>
        <taxon>Nitrosomonadales</taxon>
        <taxon>Sterolibacteriaceae</taxon>
        <taxon>Sulfuritalea</taxon>
    </lineage>
</organism>
<dbReference type="AlphaFoldDB" id="W0SG30"/>
<dbReference type="RefSeq" id="WP_041098860.1">
    <property type="nucleotide sequence ID" value="NZ_AP012547.1"/>
</dbReference>
<dbReference type="InterPro" id="IPR000157">
    <property type="entry name" value="TIR_dom"/>
</dbReference>
<protein>
    <recommendedName>
        <fullName evidence="1">TIR domain-containing protein</fullName>
    </recommendedName>
</protein>
<evidence type="ECO:0000313" key="2">
    <source>
        <dbReference type="EMBL" id="BAO29725.1"/>
    </source>
</evidence>
<dbReference type="OrthoDB" id="9810385at2"/>
<feature type="domain" description="TIR" evidence="1">
    <location>
        <begin position="3"/>
        <end position="110"/>
    </location>
</feature>
<reference evidence="2 3" key="1">
    <citation type="journal article" date="2014" name="Syst. Appl. Microbiol.">
        <title>Complete genomes of freshwater sulfur oxidizers Sulfuricella denitrificans skB26 and Sulfuritalea hydrogenivorans sk43H: genetic insights into the sulfur oxidation pathway of betaproteobacteria.</title>
        <authorList>
            <person name="Watanabe T."/>
            <person name="Kojima H."/>
            <person name="Fukui M."/>
        </authorList>
    </citation>
    <scope>NUCLEOTIDE SEQUENCE [LARGE SCALE GENOMIC DNA]</scope>
    <source>
        <strain evidence="2">DSM22779</strain>
    </source>
</reference>
<dbReference type="SUPFAM" id="SSF52200">
    <property type="entry name" value="Toll/Interleukin receptor TIR domain"/>
    <property type="match status" value="1"/>
</dbReference>
<evidence type="ECO:0000259" key="1">
    <source>
        <dbReference type="Pfam" id="PF13676"/>
    </source>
</evidence>